<organism evidence="1 2">
    <name type="scientific">Enteractinococcus fodinae</name>
    <dbReference type="NCBI Taxonomy" id="684663"/>
    <lineage>
        <taxon>Bacteria</taxon>
        <taxon>Bacillati</taxon>
        <taxon>Actinomycetota</taxon>
        <taxon>Actinomycetes</taxon>
        <taxon>Micrococcales</taxon>
        <taxon>Micrococcaceae</taxon>
    </lineage>
</organism>
<accession>A0ABU2AWP4</accession>
<evidence type="ECO:0000313" key="1">
    <source>
        <dbReference type="EMBL" id="MDR7345762.1"/>
    </source>
</evidence>
<proteinExistence type="predicted"/>
<protein>
    <submittedName>
        <fullName evidence="1">Uncharacterized protein</fullName>
    </submittedName>
</protein>
<keyword evidence="2" id="KW-1185">Reference proteome</keyword>
<name>A0ABU2AWP4_9MICC</name>
<gene>
    <name evidence="1" type="ORF">J2S62_000019</name>
</gene>
<dbReference type="Proteomes" id="UP001183794">
    <property type="component" value="Unassembled WGS sequence"/>
</dbReference>
<sequence length="64" mass="6832">MKQCGNVWLDLGRARDISVGPNTFPGSAINLSVASISQPLPYCPSAVESRVIALSRMCIAKDLL</sequence>
<reference evidence="1 2" key="1">
    <citation type="submission" date="2023-07" db="EMBL/GenBank/DDBJ databases">
        <title>Sequencing the genomes of 1000 actinobacteria strains.</title>
        <authorList>
            <person name="Klenk H.-P."/>
        </authorList>
    </citation>
    <scope>NUCLEOTIDE SEQUENCE [LARGE SCALE GENOMIC DNA]</scope>
    <source>
        <strain evidence="1 2">DSM 22966</strain>
    </source>
</reference>
<comment type="caution">
    <text evidence="1">The sequence shown here is derived from an EMBL/GenBank/DDBJ whole genome shotgun (WGS) entry which is preliminary data.</text>
</comment>
<dbReference type="EMBL" id="JAVDYJ010000001">
    <property type="protein sequence ID" value="MDR7345762.1"/>
    <property type="molecule type" value="Genomic_DNA"/>
</dbReference>
<evidence type="ECO:0000313" key="2">
    <source>
        <dbReference type="Proteomes" id="UP001183794"/>
    </source>
</evidence>